<protein>
    <recommendedName>
        <fullName evidence="14">Sensory/regulatory protein RpfC</fullName>
        <ecNumber evidence="3">2.7.13.3</ecNumber>
    </recommendedName>
</protein>
<dbReference type="CDD" id="cd00082">
    <property type="entry name" value="HisKA"/>
    <property type="match status" value="1"/>
</dbReference>
<dbReference type="PROSITE" id="PS50109">
    <property type="entry name" value="HIS_KIN"/>
    <property type="match status" value="1"/>
</dbReference>
<dbReference type="Pfam" id="PF03924">
    <property type="entry name" value="CHASE"/>
    <property type="match status" value="1"/>
</dbReference>
<dbReference type="InterPro" id="IPR013767">
    <property type="entry name" value="PAS_fold"/>
</dbReference>
<evidence type="ECO:0000256" key="14">
    <source>
        <dbReference type="ARBA" id="ARBA00068150"/>
    </source>
</evidence>
<dbReference type="GO" id="GO:0005886">
    <property type="term" value="C:plasma membrane"/>
    <property type="evidence" value="ECO:0007669"/>
    <property type="project" value="UniProtKB-SubCell"/>
</dbReference>
<dbReference type="SUPFAM" id="SSF55874">
    <property type="entry name" value="ATPase domain of HSP90 chaperone/DNA topoisomerase II/histidine kinase"/>
    <property type="match status" value="1"/>
</dbReference>
<accession>A0A3M5LMU7</accession>
<keyword evidence="9" id="KW-0067">ATP-binding</keyword>
<comment type="subcellular location">
    <subcellularLocation>
        <location evidence="2">Membrane</location>
    </subcellularLocation>
</comment>
<dbReference type="Pfam" id="PF02518">
    <property type="entry name" value="HATPase_c"/>
    <property type="match status" value="1"/>
</dbReference>
<evidence type="ECO:0000256" key="11">
    <source>
        <dbReference type="ARBA" id="ARBA00023012"/>
    </source>
</evidence>
<dbReference type="InterPro" id="IPR006189">
    <property type="entry name" value="CHASE_dom"/>
</dbReference>
<dbReference type="SMART" id="SM00388">
    <property type="entry name" value="HisKA"/>
    <property type="match status" value="1"/>
</dbReference>
<evidence type="ECO:0000256" key="5">
    <source>
        <dbReference type="ARBA" id="ARBA00022679"/>
    </source>
</evidence>
<proteinExistence type="predicted"/>
<dbReference type="InterPro" id="IPR004358">
    <property type="entry name" value="Sig_transdc_His_kin-like_C"/>
</dbReference>
<dbReference type="FunFam" id="1.10.287.130:FF:000002">
    <property type="entry name" value="Two-component osmosensing histidine kinase"/>
    <property type="match status" value="1"/>
</dbReference>
<organism evidence="15 16">
    <name type="scientific">Pseudomonas syringae pv. solidagae</name>
    <dbReference type="NCBI Taxonomy" id="264458"/>
    <lineage>
        <taxon>Bacteria</taxon>
        <taxon>Pseudomonadati</taxon>
        <taxon>Pseudomonadota</taxon>
        <taxon>Gammaproteobacteria</taxon>
        <taxon>Pseudomonadales</taxon>
        <taxon>Pseudomonadaceae</taxon>
        <taxon>Pseudomonas</taxon>
        <taxon>Pseudomonas syringae</taxon>
    </lineage>
</organism>
<gene>
    <name evidence="15" type="ORF">ALP48_05304</name>
</gene>
<dbReference type="Pfam" id="PF00989">
    <property type="entry name" value="PAS"/>
    <property type="match status" value="1"/>
</dbReference>
<dbReference type="CDD" id="cd16922">
    <property type="entry name" value="HATPase_EvgS-ArcB-TorS-like"/>
    <property type="match status" value="1"/>
</dbReference>
<dbReference type="SMART" id="SM00091">
    <property type="entry name" value="PAS"/>
    <property type="match status" value="2"/>
</dbReference>
<dbReference type="Proteomes" id="UP000268096">
    <property type="component" value="Unassembled WGS sequence"/>
</dbReference>
<dbReference type="InterPro" id="IPR001789">
    <property type="entry name" value="Sig_transdc_resp-reg_receiver"/>
</dbReference>
<keyword evidence="8 15" id="KW-0418">Kinase</keyword>
<reference evidence="15 16" key="1">
    <citation type="submission" date="2018-08" db="EMBL/GenBank/DDBJ databases">
        <title>Recombination of ecologically and evolutionarily significant loci maintains genetic cohesion in the Pseudomonas syringae species complex.</title>
        <authorList>
            <person name="Dillon M."/>
            <person name="Thakur S."/>
            <person name="Almeida R.N.D."/>
            <person name="Weir B.S."/>
            <person name="Guttman D.S."/>
        </authorList>
    </citation>
    <scope>NUCLEOTIDE SEQUENCE [LARGE SCALE GENOMIC DNA]</scope>
    <source>
        <strain evidence="15 16">ICMP 16926</strain>
    </source>
</reference>
<dbReference type="SUPFAM" id="SSF47226">
    <property type="entry name" value="Histidine-containing phosphotransfer domain, HPT domain"/>
    <property type="match status" value="1"/>
</dbReference>
<dbReference type="InterPro" id="IPR003661">
    <property type="entry name" value="HisK_dim/P_dom"/>
</dbReference>
<dbReference type="Gene3D" id="1.10.287.130">
    <property type="match status" value="1"/>
</dbReference>
<dbReference type="CDD" id="cd00130">
    <property type="entry name" value="PAS"/>
    <property type="match status" value="2"/>
</dbReference>
<keyword evidence="11" id="KW-0902">Two-component regulatory system</keyword>
<dbReference type="InterPro" id="IPR000014">
    <property type="entry name" value="PAS"/>
</dbReference>
<evidence type="ECO:0000256" key="8">
    <source>
        <dbReference type="ARBA" id="ARBA00022777"/>
    </source>
</evidence>
<comment type="subunit">
    <text evidence="13">At low DSF concentrations, interacts with RpfF.</text>
</comment>
<dbReference type="NCBIfam" id="TIGR00229">
    <property type="entry name" value="sensory_box"/>
    <property type="match status" value="2"/>
</dbReference>
<dbReference type="InterPro" id="IPR036097">
    <property type="entry name" value="HisK_dim/P_sf"/>
</dbReference>
<comment type="catalytic activity">
    <reaction evidence="1">
        <text>ATP + protein L-histidine = ADP + protein N-phospho-L-histidine.</text>
        <dbReference type="EC" id="2.7.13.3"/>
    </reaction>
</comment>
<keyword evidence="10" id="KW-1133">Transmembrane helix</keyword>
<keyword evidence="4" id="KW-0597">Phosphoprotein</keyword>
<dbReference type="SMART" id="SM00387">
    <property type="entry name" value="HATPase_c"/>
    <property type="match status" value="1"/>
</dbReference>
<evidence type="ECO:0000256" key="2">
    <source>
        <dbReference type="ARBA" id="ARBA00004370"/>
    </source>
</evidence>
<dbReference type="PANTHER" id="PTHR45339">
    <property type="entry name" value="HYBRID SIGNAL TRANSDUCTION HISTIDINE KINASE J"/>
    <property type="match status" value="1"/>
</dbReference>
<keyword evidence="6" id="KW-0812">Transmembrane</keyword>
<evidence type="ECO:0000256" key="12">
    <source>
        <dbReference type="ARBA" id="ARBA00023136"/>
    </source>
</evidence>
<dbReference type="EC" id="2.7.13.3" evidence="3"/>
<evidence type="ECO:0000256" key="3">
    <source>
        <dbReference type="ARBA" id="ARBA00012438"/>
    </source>
</evidence>
<dbReference type="InterPro" id="IPR011006">
    <property type="entry name" value="CheY-like_superfamily"/>
</dbReference>
<dbReference type="CDD" id="cd17546">
    <property type="entry name" value="REC_hyHK_CKI1_RcsC-like"/>
    <property type="match status" value="1"/>
</dbReference>
<dbReference type="SUPFAM" id="SSF55785">
    <property type="entry name" value="PYP-like sensor domain (PAS domain)"/>
    <property type="match status" value="2"/>
</dbReference>
<keyword evidence="7" id="KW-0547">Nucleotide-binding</keyword>
<dbReference type="InterPro" id="IPR003594">
    <property type="entry name" value="HATPase_dom"/>
</dbReference>
<dbReference type="PROSITE" id="PS50839">
    <property type="entry name" value="CHASE"/>
    <property type="match status" value="1"/>
</dbReference>
<dbReference type="GO" id="GO:0005524">
    <property type="term" value="F:ATP binding"/>
    <property type="evidence" value="ECO:0007669"/>
    <property type="project" value="UniProtKB-KW"/>
</dbReference>
<dbReference type="PROSITE" id="PS50112">
    <property type="entry name" value="PAS"/>
    <property type="match status" value="2"/>
</dbReference>
<sequence length="1354" mass="149067">MMKKSSLTWLVGWMAVVLLAGLSVSFIASHEQRRSIDARIGQALKEAGEGIGDNLQARLRVYEYRLRGLRGAVHMLDLQHINSSQMGRYSKGRNIEKEYPGARGFGFIRRVAASDEAEFVRRVREDGRPDFSLSRLSGPGTRQGDRFIIQFIDPLDRNVQALGLDIASEEHRRDAALQAMRSGAATLSAPITLLQDNDDHMRAFLFLLPVYSTPEIPTDIAQRETSLIGWTYAPLAMREVMSNLDPLNHRLHLKLYDVNEGRQLIYQTPENDHDQEVLQTYAFEREIYGRVWRMEVGAHPAFIAALDPVPAGRVFIIGTLVSLMLTVLVGTLLLSRQRKQQVVAGQARLATIVENSSDAIIGEALDGRIITWNRAAEQMFGYDEHEVLGRPLAPLLVPPELVHEDEQLLERVARGERGPTLETRRLHKNGQLIDVTITCSFIRETDGTLLGAAKMMHDITDRKRVERYLMEFNAQLEQQVSERTAELSRVAGLLQGVLDASSEVSIIATDTQGQIFVFNRGAELLLGYSNSEMLSGNGPGVFHLPEEVAARSAELSREYGTLIEGIDVFCYKASREGSETRQWTYVRKDGTTVPVLMIITPIRTADGELIGHLGIAQDITERLHHSAELHAAKSSAEAANAAKSLFLANMSHEIRTPMNAVIGISHLLHNTALNDQQRQLLTKLQIAGRTLLGIINDILDIAKIEAGEMRLEHNPFSPRQLLDELGELFTPQAQEKGLRFSVNVVASLPGQLIGDALRVNQILMNLVGNALKFTSVGGVDVTVSREDDHADTCCLRFSVQDTGCGIPGDVLGQLFSPFTQADASTTRRFGGTGLGLSVVRGLAEQMGGRIGVESELGTGSEFWVELPFQVSQSDLEPSGPGSSLEVMLLSDDAQSSMALQRLCRGLGWRVASLTGEHDLRTALQERNHVNAALPDVLLVDWQQPQVEEVQQLIEATPLPVILVTSSEIRAELHPLVDKVLLKPLNSSALFNAVNACIARYQGSTERVIQATRMDTSMTLWLSGLHLLLVDDSEINLEVASLLLQQQGAVVQTCSNGLLALERLRQTPDFFDAVLMDVQMPEMDGYEATRRLRSELGLTRLPVLALTAGALAEERRQAELAGMDDFLTKPLDPAALIRAVRRAVERVRGAPLAVGTLLQEASTGSAWPVIEGIDTQEVAARLGNDVPLFLSSLRRFFSEFAAFGESESVLTRARQNPDQTMADLHKLRGSALLLGATQVGLHAGQAETLLRNAADPEQALRALSAAFRSLQERTPVLEERPLAPRIDADPDVSRQALSTLRELLENHDIAALDQFPLAAVALQELAGQALVEQLWQTIEGLEFEQALHLLERAEL</sequence>
<evidence type="ECO:0000256" key="7">
    <source>
        <dbReference type="ARBA" id="ARBA00022741"/>
    </source>
</evidence>
<dbReference type="Gene3D" id="3.30.450.20">
    <property type="entry name" value="PAS domain"/>
    <property type="match status" value="2"/>
</dbReference>
<evidence type="ECO:0000313" key="15">
    <source>
        <dbReference type="EMBL" id="RMT49397.1"/>
    </source>
</evidence>
<dbReference type="InterPro" id="IPR005467">
    <property type="entry name" value="His_kinase_dom"/>
</dbReference>
<name>A0A3M5LMU7_PSESX</name>
<dbReference type="InterPro" id="IPR035965">
    <property type="entry name" value="PAS-like_dom_sf"/>
</dbReference>
<dbReference type="EMBL" id="RBTH01000081">
    <property type="protein sequence ID" value="RMT49397.1"/>
    <property type="molecule type" value="Genomic_DNA"/>
</dbReference>
<dbReference type="Gene3D" id="3.40.50.2300">
    <property type="match status" value="2"/>
</dbReference>
<dbReference type="Pfam" id="PF13426">
    <property type="entry name" value="PAS_9"/>
    <property type="match status" value="1"/>
</dbReference>
<dbReference type="Gene3D" id="3.30.565.10">
    <property type="entry name" value="Histidine kinase-like ATPase, C-terminal domain"/>
    <property type="match status" value="1"/>
</dbReference>
<dbReference type="Pfam" id="PF00072">
    <property type="entry name" value="Response_reg"/>
    <property type="match status" value="1"/>
</dbReference>
<dbReference type="InterPro" id="IPR001610">
    <property type="entry name" value="PAC"/>
</dbReference>
<evidence type="ECO:0000256" key="9">
    <source>
        <dbReference type="ARBA" id="ARBA00022840"/>
    </source>
</evidence>
<dbReference type="GO" id="GO:0006355">
    <property type="term" value="P:regulation of DNA-templated transcription"/>
    <property type="evidence" value="ECO:0007669"/>
    <property type="project" value="InterPro"/>
</dbReference>
<dbReference type="PROSITE" id="PS50113">
    <property type="entry name" value="PAC"/>
    <property type="match status" value="2"/>
</dbReference>
<dbReference type="SMART" id="SM00448">
    <property type="entry name" value="REC"/>
    <property type="match status" value="2"/>
</dbReference>
<dbReference type="SMART" id="SM01079">
    <property type="entry name" value="CHASE"/>
    <property type="match status" value="1"/>
</dbReference>
<dbReference type="PANTHER" id="PTHR45339:SF3">
    <property type="entry name" value="HISTIDINE KINASE"/>
    <property type="match status" value="1"/>
</dbReference>
<dbReference type="FunFam" id="3.30.565.10:FF:000010">
    <property type="entry name" value="Sensor histidine kinase RcsC"/>
    <property type="match status" value="1"/>
</dbReference>
<comment type="caution">
    <text evidence="15">The sequence shown here is derived from an EMBL/GenBank/DDBJ whole genome shotgun (WGS) entry which is preliminary data.</text>
</comment>
<dbReference type="PRINTS" id="PR00344">
    <property type="entry name" value="BCTRLSENSOR"/>
</dbReference>
<dbReference type="Pfam" id="PF00512">
    <property type="entry name" value="HisKA"/>
    <property type="match status" value="1"/>
</dbReference>
<evidence type="ECO:0000256" key="4">
    <source>
        <dbReference type="ARBA" id="ARBA00022553"/>
    </source>
</evidence>
<keyword evidence="12" id="KW-0472">Membrane</keyword>
<evidence type="ECO:0000313" key="16">
    <source>
        <dbReference type="Proteomes" id="UP000268096"/>
    </source>
</evidence>
<dbReference type="InterPro" id="IPR042240">
    <property type="entry name" value="CHASE_sf"/>
</dbReference>
<dbReference type="InterPro" id="IPR000700">
    <property type="entry name" value="PAS-assoc_C"/>
</dbReference>
<dbReference type="PROSITE" id="PS50110">
    <property type="entry name" value="RESPONSE_REGULATORY"/>
    <property type="match status" value="2"/>
</dbReference>
<dbReference type="SUPFAM" id="SSF52172">
    <property type="entry name" value="CheY-like"/>
    <property type="match status" value="2"/>
</dbReference>
<dbReference type="Gene3D" id="3.30.450.350">
    <property type="entry name" value="CHASE domain"/>
    <property type="match status" value="1"/>
</dbReference>
<dbReference type="GO" id="GO:0000155">
    <property type="term" value="F:phosphorelay sensor kinase activity"/>
    <property type="evidence" value="ECO:0007669"/>
    <property type="project" value="InterPro"/>
</dbReference>
<dbReference type="SMART" id="SM00086">
    <property type="entry name" value="PAC"/>
    <property type="match status" value="2"/>
</dbReference>
<dbReference type="SUPFAM" id="SSF47384">
    <property type="entry name" value="Homodimeric domain of signal transducing histidine kinase"/>
    <property type="match status" value="1"/>
</dbReference>
<keyword evidence="5" id="KW-0808">Transferase</keyword>
<evidence type="ECO:0000256" key="1">
    <source>
        <dbReference type="ARBA" id="ARBA00000085"/>
    </source>
</evidence>
<evidence type="ECO:0000256" key="10">
    <source>
        <dbReference type="ARBA" id="ARBA00022989"/>
    </source>
</evidence>
<dbReference type="InterPro" id="IPR036641">
    <property type="entry name" value="HPT_dom_sf"/>
</dbReference>
<evidence type="ECO:0000256" key="13">
    <source>
        <dbReference type="ARBA" id="ARBA00064003"/>
    </source>
</evidence>
<dbReference type="InterPro" id="IPR036890">
    <property type="entry name" value="HATPase_C_sf"/>
</dbReference>
<dbReference type="Gene3D" id="1.20.120.160">
    <property type="entry name" value="HPT domain"/>
    <property type="match status" value="1"/>
</dbReference>
<evidence type="ECO:0000256" key="6">
    <source>
        <dbReference type="ARBA" id="ARBA00022692"/>
    </source>
</evidence>